<evidence type="ECO:0000313" key="1">
    <source>
        <dbReference type="EMBL" id="MBE5920628.1"/>
    </source>
</evidence>
<proteinExistence type="predicted"/>
<dbReference type="EMBL" id="SVER01000041">
    <property type="protein sequence ID" value="MBE5920628.1"/>
    <property type="molecule type" value="Genomic_DNA"/>
</dbReference>
<gene>
    <name evidence="1" type="ORF">E7272_12415</name>
</gene>
<reference evidence="1" key="1">
    <citation type="submission" date="2019-04" db="EMBL/GenBank/DDBJ databases">
        <title>Evolution of Biomass-Degrading Anaerobic Consortia Revealed by Metagenomics.</title>
        <authorList>
            <person name="Peng X."/>
        </authorList>
    </citation>
    <scope>NUCLEOTIDE SEQUENCE</scope>
    <source>
        <strain evidence="1">SIG311</strain>
    </source>
</reference>
<sequence length="39" mass="4653">MDDEGNKLHLEKKNKEHLAEPVAVYNFAVEDYQDFLWDT</sequence>
<dbReference type="Proteomes" id="UP000766246">
    <property type="component" value="Unassembled WGS sequence"/>
</dbReference>
<accession>A0A927YRK8</accession>
<name>A0A927YRK8_9FIRM</name>
<protein>
    <submittedName>
        <fullName evidence="1">Uncharacterized protein</fullName>
    </submittedName>
</protein>
<dbReference type="AlphaFoldDB" id="A0A927YRK8"/>
<comment type="caution">
    <text evidence="1">The sequence shown here is derived from an EMBL/GenBank/DDBJ whole genome shotgun (WGS) entry which is preliminary data.</text>
</comment>
<evidence type="ECO:0000313" key="2">
    <source>
        <dbReference type="Proteomes" id="UP000766246"/>
    </source>
</evidence>
<organism evidence="1 2">
    <name type="scientific">Pseudobutyrivibrio ruminis</name>
    <dbReference type="NCBI Taxonomy" id="46206"/>
    <lineage>
        <taxon>Bacteria</taxon>
        <taxon>Bacillati</taxon>
        <taxon>Bacillota</taxon>
        <taxon>Clostridia</taxon>
        <taxon>Lachnospirales</taxon>
        <taxon>Lachnospiraceae</taxon>
        <taxon>Pseudobutyrivibrio</taxon>
    </lineage>
</organism>